<protein>
    <submittedName>
        <fullName evidence="1">Uncharacterized protein</fullName>
    </submittedName>
</protein>
<dbReference type="PANTHER" id="PTHR36002">
    <property type="entry name" value="PYRD"/>
    <property type="match status" value="1"/>
</dbReference>
<evidence type="ECO:0000313" key="2">
    <source>
        <dbReference type="Proteomes" id="UP001497512"/>
    </source>
</evidence>
<sequence length="118" mass="12871">MSLACLACTTMEGSTDSFRMEGSLQARSLSVRSDKDSNCGTLTRCWAKRPASSALPSLATPPESTNALRRRVAPVTEGQHAPRLTRCYALRRDGSFSRGWSVEHEVETARGRQLASIV</sequence>
<dbReference type="PANTHER" id="PTHR36002:SF1">
    <property type="entry name" value="PYRD"/>
    <property type="match status" value="1"/>
</dbReference>
<reference evidence="1" key="1">
    <citation type="submission" date="2024-02" db="EMBL/GenBank/DDBJ databases">
        <authorList>
            <consortium name="ELIXIR-Norway"/>
            <consortium name="Elixir Norway"/>
        </authorList>
    </citation>
    <scope>NUCLEOTIDE SEQUENCE</scope>
</reference>
<gene>
    <name evidence="1" type="ORF">CSSPTR1EN2_LOCUS3902</name>
</gene>
<accession>A0ABP0TLZ1</accession>
<dbReference type="EMBL" id="OZ019903">
    <property type="protein sequence ID" value="CAK9197293.1"/>
    <property type="molecule type" value="Genomic_DNA"/>
</dbReference>
<proteinExistence type="predicted"/>
<dbReference type="Proteomes" id="UP001497512">
    <property type="component" value="Chromosome 11"/>
</dbReference>
<organism evidence="1 2">
    <name type="scientific">Sphagnum troendelagicum</name>
    <dbReference type="NCBI Taxonomy" id="128251"/>
    <lineage>
        <taxon>Eukaryota</taxon>
        <taxon>Viridiplantae</taxon>
        <taxon>Streptophyta</taxon>
        <taxon>Embryophyta</taxon>
        <taxon>Bryophyta</taxon>
        <taxon>Sphagnophytina</taxon>
        <taxon>Sphagnopsida</taxon>
        <taxon>Sphagnales</taxon>
        <taxon>Sphagnaceae</taxon>
        <taxon>Sphagnum</taxon>
    </lineage>
</organism>
<evidence type="ECO:0000313" key="1">
    <source>
        <dbReference type="EMBL" id="CAK9197293.1"/>
    </source>
</evidence>
<keyword evidence="2" id="KW-1185">Reference proteome</keyword>
<name>A0ABP0TLZ1_9BRYO</name>